<proteinExistence type="predicted"/>
<dbReference type="AlphaFoldDB" id="A0A9C6DSU8"/>
<dbReference type="GeneID" id="119637806"/>
<name>A0A9C6DSU8_9MUSC</name>
<organism evidence="1 2">
    <name type="scientific">Glossina fuscipes</name>
    <dbReference type="NCBI Taxonomy" id="7396"/>
    <lineage>
        <taxon>Eukaryota</taxon>
        <taxon>Metazoa</taxon>
        <taxon>Ecdysozoa</taxon>
        <taxon>Arthropoda</taxon>
        <taxon>Hexapoda</taxon>
        <taxon>Insecta</taxon>
        <taxon>Pterygota</taxon>
        <taxon>Neoptera</taxon>
        <taxon>Endopterygota</taxon>
        <taxon>Diptera</taxon>
        <taxon>Brachycera</taxon>
        <taxon>Muscomorpha</taxon>
        <taxon>Hippoboscoidea</taxon>
        <taxon>Glossinidae</taxon>
        <taxon>Glossina</taxon>
    </lineage>
</organism>
<evidence type="ECO:0000313" key="1">
    <source>
        <dbReference type="Proteomes" id="UP000092443"/>
    </source>
</evidence>
<gene>
    <name evidence="2" type="primary">LOC119637806</name>
</gene>
<dbReference type="KEGG" id="gfs:119637806"/>
<protein>
    <submittedName>
        <fullName evidence="2">Uncharacterized protein LOC119637806</fullName>
    </submittedName>
</protein>
<dbReference type="RefSeq" id="XP_037890057.1">
    <property type="nucleotide sequence ID" value="XM_038034129.1"/>
</dbReference>
<dbReference type="Proteomes" id="UP000092443">
    <property type="component" value="Unplaced"/>
</dbReference>
<reference evidence="2" key="1">
    <citation type="submission" date="2025-08" db="UniProtKB">
        <authorList>
            <consortium name="RefSeq"/>
        </authorList>
    </citation>
    <scope>IDENTIFICATION</scope>
    <source>
        <tissue evidence="2">Whole body pupa</tissue>
    </source>
</reference>
<sequence length="128" mass="14694">MLIRKKVENIDNIHKMKVFIFLGCIAFIMWVGAFPNNPSNPNLEYEFIDTNKPSPNSNKQPELFPLTTDRSIPVAISTTPLPESDGTTFIYNPQTKTWTQLKKNEFPPSKDALLWNQSRDKWLTQVPG</sequence>
<keyword evidence="1" id="KW-1185">Reference proteome</keyword>
<evidence type="ECO:0000313" key="2">
    <source>
        <dbReference type="RefSeq" id="XP_037890057.1"/>
    </source>
</evidence>
<accession>A0A9C6DSU8</accession>